<feature type="domain" description="G-protein coupled receptors family 2 profile 2" evidence="6">
    <location>
        <begin position="11"/>
        <end position="182"/>
    </location>
</feature>
<evidence type="ECO:0000259" key="6">
    <source>
        <dbReference type="PROSITE" id="PS50261"/>
    </source>
</evidence>
<reference evidence="7 8" key="1">
    <citation type="submission" date="2022-05" db="EMBL/GenBank/DDBJ databases">
        <authorList>
            <consortium name="Genoscope - CEA"/>
            <person name="William W."/>
        </authorList>
    </citation>
    <scope>NUCLEOTIDE SEQUENCE [LARGE SCALE GENOMIC DNA]</scope>
</reference>
<gene>
    <name evidence="7" type="ORF">PEVE_00024028</name>
</gene>
<feature type="transmembrane region" description="Helical" evidence="5">
    <location>
        <begin position="53"/>
        <end position="73"/>
    </location>
</feature>
<evidence type="ECO:0000256" key="5">
    <source>
        <dbReference type="SAM" id="Phobius"/>
    </source>
</evidence>
<dbReference type="Gene3D" id="1.20.1070.10">
    <property type="entry name" value="Rhodopsin 7-helix transmembrane proteins"/>
    <property type="match status" value="1"/>
</dbReference>
<dbReference type="PROSITE" id="PS50261">
    <property type="entry name" value="G_PROTEIN_RECEP_F2_4"/>
    <property type="match status" value="1"/>
</dbReference>
<comment type="subcellular location">
    <subcellularLocation>
        <location evidence="1">Membrane</location>
        <topology evidence="1">Multi-pass membrane protein</topology>
    </subcellularLocation>
</comment>
<keyword evidence="3 5" id="KW-1133">Transmembrane helix</keyword>
<feature type="transmembrane region" description="Helical" evidence="5">
    <location>
        <begin position="93"/>
        <end position="117"/>
    </location>
</feature>
<proteinExistence type="predicted"/>
<evidence type="ECO:0000313" key="8">
    <source>
        <dbReference type="Proteomes" id="UP001159427"/>
    </source>
</evidence>
<evidence type="ECO:0000256" key="2">
    <source>
        <dbReference type="ARBA" id="ARBA00022692"/>
    </source>
</evidence>
<protein>
    <recommendedName>
        <fullName evidence="6">G-protein coupled receptors family 2 profile 2 domain-containing protein</fullName>
    </recommendedName>
</protein>
<dbReference type="InterPro" id="IPR000832">
    <property type="entry name" value="GPCR_2_secretin-like"/>
</dbReference>
<dbReference type="EMBL" id="CALNXI010000320">
    <property type="protein sequence ID" value="CAH3024785.1"/>
    <property type="molecule type" value="Genomic_DNA"/>
</dbReference>
<evidence type="ECO:0000256" key="3">
    <source>
        <dbReference type="ARBA" id="ARBA00022989"/>
    </source>
</evidence>
<evidence type="ECO:0000256" key="1">
    <source>
        <dbReference type="ARBA" id="ARBA00004141"/>
    </source>
</evidence>
<keyword evidence="8" id="KW-1185">Reference proteome</keyword>
<dbReference type="Proteomes" id="UP001159427">
    <property type="component" value="Unassembled WGS sequence"/>
</dbReference>
<feature type="non-terminal residue" evidence="7">
    <location>
        <position position="1"/>
    </location>
</feature>
<dbReference type="InterPro" id="IPR017981">
    <property type="entry name" value="GPCR_2-like_7TM"/>
</dbReference>
<feature type="transmembrane region" description="Helical" evidence="5">
    <location>
        <begin position="13"/>
        <end position="33"/>
    </location>
</feature>
<accession>A0ABN8M931</accession>
<evidence type="ECO:0000313" key="7">
    <source>
        <dbReference type="EMBL" id="CAH3024785.1"/>
    </source>
</evidence>
<evidence type="ECO:0000256" key="4">
    <source>
        <dbReference type="ARBA" id="ARBA00023136"/>
    </source>
</evidence>
<dbReference type="PANTHER" id="PTHR12011:SF471">
    <property type="entry name" value="G-PROTEIN COUPLED RECEPTORS FAMILY 2 PROFILE 2 DOMAIN-CONTAINING PROTEIN"/>
    <property type="match status" value="1"/>
</dbReference>
<comment type="caution">
    <text evidence="7">The sequence shown here is derived from an EMBL/GenBank/DDBJ whole genome shotgun (WGS) entry which is preliminary data.</text>
</comment>
<organism evidence="7 8">
    <name type="scientific">Porites evermanni</name>
    <dbReference type="NCBI Taxonomy" id="104178"/>
    <lineage>
        <taxon>Eukaryota</taxon>
        <taxon>Metazoa</taxon>
        <taxon>Cnidaria</taxon>
        <taxon>Anthozoa</taxon>
        <taxon>Hexacorallia</taxon>
        <taxon>Scleractinia</taxon>
        <taxon>Fungiina</taxon>
        <taxon>Poritidae</taxon>
        <taxon>Porites</taxon>
    </lineage>
</organism>
<feature type="non-terminal residue" evidence="7">
    <location>
        <position position="182"/>
    </location>
</feature>
<feature type="transmembrane region" description="Helical" evidence="5">
    <location>
        <begin position="129"/>
        <end position="149"/>
    </location>
</feature>
<dbReference type="Pfam" id="PF00002">
    <property type="entry name" value="7tm_2"/>
    <property type="match status" value="1"/>
</dbReference>
<keyword evidence="4 5" id="KW-0472">Membrane</keyword>
<feature type="transmembrane region" description="Helical" evidence="5">
    <location>
        <begin position="161"/>
        <end position="181"/>
    </location>
</feature>
<keyword evidence="2 5" id="KW-0812">Transmembrane</keyword>
<dbReference type="PRINTS" id="PR00249">
    <property type="entry name" value="GPCRSECRETIN"/>
</dbReference>
<name>A0ABN8M931_9CNID</name>
<sequence>LSSQKQHSFALSLISYIGISISIVALSLSFLTFTFFKVNDVIFFRFRNTRQRYFVHANLALSLALAETLFLFGVSKTTHIKIVCKAIAITMHYLFLVSFAWMALEGVVLYLMLVKIFRSKSRPARDKAVFLLCSWGIPAVIVAGSTILFHEGYGTREFCWLSIEGYFIWAFVGPVLFVCLVS</sequence>
<dbReference type="PANTHER" id="PTHR12011">
    <property type="entry name" value="ADHESION G-PROTEIN COUPLED RECEPTOR"/>
    <property type="match status" value="1"/>
</dbReference>